<gene>
    <name evidence="2" type="ORF">LWI28_009300</name>
</gene>
<feature type="region of interest" description="Disordered" evidence="1">
    <location>
        <begin position="94"/>
        <end position="117"/>
    </location>
</feature>
<reference evidence="2" key="2">
    <citation type="submission" date="2023-02" db="EMBL/GenBank/DDBJ databases">
        <authorList>
            <person name="Swenson N.G."/>
            <person name="Wegrzyn J.L."/>
            <person name="Mcevoy S.L."/>
        </authorList>
    </citation>
    <scope>NUCLEOTIDE SEQUENCE</scope>
    <source>
        <strain evidence="2">91603</strain>
        <tissue evidence="2">Leaf</tissue>
    </source>
</reference>
<organism evidence="2 3">
    <name type="scientific">Acer negundo</name>
    <name type="common">Box elder</name>
    <dbReference type="NCBI Taxonomy" id="4023"/>
    <lineage>
        <taxon>Eukaryota</taxon>
        <taxon>Viridiplantae</taxon>
        <taxon>Streptophyta</taxon>
        <taxon>Embryophyta</taxon>
        <taxon>Tracheophyta</taxon>
        <taxon>Spermatophyta</taxon>
        <taxon>Magnoliopsida</taxon>
        <taxon>eudicotyledons</taxon>
        <taxon>Gunneridae</taxon>
        <taxon>Pentapetalae</taxon>
        <taxon>rosids</taxon>
        <taxon>malvids</taxon>
        <taxon>Sapindales</taxon>
        <taxon>Sapindaceae</taxon>
        <taxon>Hippocastanoideae</taxon>
        <taxon>Acereae</taxon>
        <taxon>Acer</taxon>
    </lineage>
</organism>
<protein>
    <submittedName>
        <fullName evidence="2">Uncharacterized protein</fullName>
    </submittedName>
</protein>
<evidence type="ECO:0000313" key="3">
    <source>
        <dbReference type="Proteomes" id="UP001064489"/>
    </source>
</evidence>
<sequence length="151" mass="16630">MKTSALSDSGADASLSLDSESPSYEAGVYAHSLKEAFRPEIGLFRWFGLGKSGPRLRFLGRMLTYAIYDSSDYSYANSVGDSKYSASETMFRGLASGNGRRPPTSDNQQMKDDYRLGRIPHPPGFPAPCSYASGSFYFLCLRYSSCQTSTY</sequence>
<evidence type="ECO:0000256" key="1">
    <source>
        <dbReference type="SAM" id="MobiDB-lite"/>
    </source>
</evidence>
<dbReference type="AlphaFoldDB" id="A0AAD5NY36"/>
<name>A0AAD5NY36_ACENE</name>
<proteinExistence type="predicted"/>
<accession>A0AAD5NY36</accession>
<evidence type="ECO:0000313" key="2">
    <source>
        <dbReference type="EMBL" id="KAI9188513.1"/>
    </source>
</evidence>
<dbReference type="Proteomes" id="UP001064489">
    <property type="component" value="Unassembled WGS sequence"/>
</dbReference>
<comment type="caution">
    <text evidence="2">The sequence shown here is derived from an EMBL/GenBank/DDBJ whole genome shotgun (WGS) entry which is preliminary data.</text>
</comment>
<dbReference type="EMBL" id="JAJSOW010000076">
    <property type="protein sequence ID" value="KAI9188513.1"/>
    <property type="molecule type" value="Genomic_DNA"/>
</dbReference>
<reference evidence="2" key="1">
    <citation type="journal article" date="2022" name="Plant J.">
        <title>Strategies of tolerance reflected in two North American maple genomes.</title>
        <authorList>
            <person name="McEvoy S.L."/>
            <person name="Sezen U.U."/>
            <person name="Trouern-Trend A."/>
            <person name="McMahon S.M."/>
            <person name="Schaberg P.G."/>
            <person name="Yang J."/>
            <person name="Wegrzyn J.L."/>
            <person name="Swenson N.G."/>
        </authorList>
    </citation>
    <scope>NUCLEOTIDE SEQUENCE</scope>
    <source>
        <strain evidence="2">91603</strain>
    </source>
</reference>
<keyword evidence="3" id="KW-1185">Reference proteome</keyword>